<dbReference type="PROSITE" id="PS50893">
    <property type="entry name" value="ABC_TRANSPORTER_2"/>
    <property type="match status" value="2"/>
</dbReference>
<dbReference type="CDD" id="cd03215">
    <property type="entry name" value="ABC_Carb_Monos_II"/>
    <property type="match status" value="1"/>
</dbReference>
<dbReference type="Gene3D" id="3.40.50.300">
    <property type="entry name" value="P-loop containing nucleotide triphosphate hydrolases"/>
    <property type="match status" value="2"/>
</dbReference>
<keyword evidence="7" id="KW-1278">Translocase</keyword>
<evidence type="ECO:0000256" key="8">
    <source>
        <dbReference type="ARBA" id="ARBA00023136"/>
    </source>
</evidence>
<dbReference type="EMBL" id="JAVDRF010000012">
    <property type="protein sequence ID" value="MDR6538791.1"/>
    <property type="molecule type" value="Genomic_DNA"/>
</dbReference>
<dbReference type="InterPro" id="IPR003593">
    <property type="entry name" value="AAA+_ATPase"/>
</dbReference>
<keyword evidence="11" id="KW-1185">Reference proteome</keyword>
<dbReference type="RefSeq" id="WP_309905919.1">
    <property type="nucleotide sequence ID" value="NZ_JAVDRF010000012.1"/>
</dbReference>
<dbReference type="PANTHER" id="PTHR43790:SF3">
    <property type="entry name" value="D-ALLOSE IMPORT ATP-BINDING PROTEIN ALSA-RELATED"/>
    <property type="match status" value="1"/>
</dbReference>
<dbReference type="InterPro" id="IPR017871">
    <property type="entry name" value="ABC_transporter-like_CS"/>
</dbReference>
<dbReference type="PROSITE" id="PS00211">
    <property type="entry name" value="ABC_TRANSPORTER_1"/>
    <property type="match status" value="1"/>
</dbReference>
<evidence type="ECO:0000259" key="9">
    <source>
        <dbReference type="PROSITE" id="PS50893"/>
    </source>
</evidence>
<organism evidence="10 11">
    <name type="scientific">Variovorax soli</name>
    <dbReference type="NCBI Taxonomy" id="376815"/>
    <lineage>
        <taxon>Bacteria</taxon>
        <taxon>Pseudomonadati</taxon>
        <taxon>Pseudomonadota</taxon>
        <taxon>Betaproteobacteria</taxon>
        <taxon>Burkholderiales</taxon>
        <taxon>Comamonadaceae</taxon>
        <taxon>Variovorax</taxon>
    </lineage>
</organism>
<evidence type="ECO:0000313" key="10">
    <source>
        <dbReference type="EMBL" id="MDR6538791.1"/>
    </source>
</evidence>
<keyword evidence="2" id="KW-1003">Cell membrane</keyword>
<dbReference type="CDD" id="cd03216">
    <property type="entry name" value="ABC_Carb_Monos_I"/>
    <property type="match status" value="1"/>
</dbReference>
<dbReference type="SMART" id="SM00382">
    <property type="entry name" value="AAA"/>
    <property type="match status" value="2"/>
</dbReference>
<accession>A0ABU1NK23</accession>
<evidence type="ECO:0000256" key="3">
    <source>
        <dbReference type="ARBA" id="ARBA00022597"/>
    </source>
</evidence>
<keyword evidence="8" id="KW-0472">Membrane</keyword>
<evidence type="ECO:0000256" key="7">
    <source>
        <dbReference type="ARBA" id="ARBA00022967"/>
    </source>
</evidence>
<dbReference type="PANTHER" id="PTHR43790">
    <property type="entry name" value="CARBOHYDRATE TRANSPORT ATP-BINDING PROTEIN MG119-RELATED"/>
    <property type="match status" value="1"/>
</dbReference>
<dbReference type="InterPro" id="IPR003439">
    <property type="entry name" value="ABC_transporter-like_ATP-bd"/>
</dbReference>
<evidence type="ECO:0000256" key="2">
    <source>
        <dbReference type="ARBA" id="ARBA00022475"/>
    </source>
</evidence>
<feature type="domain" description="ABC transporter" evidence="9">
    <location>
        <begin position="12"/>
        <end position="250"/>
    </location>
</feature>
<keyword evidence="1" id="KW-0813">Transport</keyword>
<keyword evidence="6 10" id="KW-0067">ATP-binding</keyword>
<name>A0ABU1NK23_9BURK</name>
<dbReference type="GO" id="GO:0005524">
    <property type="term" value="F:ATP binding"/>
    <property type="evidence" value="ECO:0007669"/>
    <property type="project" value="UniProtKB-KW"/>
</dbReference>
<dbReference type="SUPFAM" id="SSF52540">
    <property type="entry name" value="P-loop containing nucleoside triphosphate hydrolases"/>
    <property type="match status" value="2"/>
</dbReference>
<evidence type="ECO:0000256" key="1">
    <source>
        <dbReference type="ARBA" id="ARBA00022448"/>
    </source>
</evidence>
<keyword evidence="5" id="KW-0547">Nucleotide-binding</keyword>
<sequence length="511" mass="55197">MADTAADAPAGAELLSLQDIGKDYAAPVLDGVSLALRPGEVLALTGENGAGKSTLSKIVCGLVVPTRGRMTLAGAPFGPGSRREAERQGVRMVMQELGLVPTLSVAENLLLDRLPQRAGWLRRGELHALATRQLEKIGMQHIDPATPVARLGIGQQQMVEIARNLQDHTRVLVLDEPTAMLTPRETAHLFEQIALLKARGVGIVYVSHRLEELQRIADRVAVLRDGRLVDVRAMAGVRESELVERMVGRAVHEHEGRPRRPAGPVLLSARGLGRAQAVRDVDLSLHAGEVMGLAGLVGSGRTELVRLLFGADPADRGEITLSGKARRFRSPMQAIRAGIGLVTEDRKSQGLLLPQSIRVNATLSDLGAVARGGWLRAGKERGIARRLVQTLRIRSRSEEQPVATLSGGNQQKVVFARWLHRECDVLLLDEPTRGVDVGARADLYAELDRMADAGKALLMVSSDLRELMAMCDRIGVMRAGRLVATFERGAWSEQSLLAAAFGDPRTSSPDP</sequence>
<dbReference type="InterPro" id="IPR050107">
    <property type="entry name" value="ABC_carbohydrate_import_ATPase"/>
</dbReference>
<keyword evidence="3" id="KW-0762">Sugar transport</keyword>
<comment type="caution">
    <text evidence="10">The sequence shown here is derived from an EMBL/GenBank/DDBJ whole genome shotgun (WGS) entry which is preliminary data.</text>
</comment>
<evidence type="ECO:0000256" key="5">
    <source>
        <dbReference type="ARBA" id="ARBA00022741"/>
    </source>
</evidence>
<feature type="domain" description="ABC transporter" evidence="9">
    <location>
        <begin position="262"/>
        <end position="504"/>
    </location>
</feature>
<evidence type="ECO:0000256" key="6">
    <source>
        <dbReference type="ARBA" id="ARBA00022840"/>
    </source>
</evidence>
<evidence type="ECO:0000256" key="4">
    <source>
        <dbReference type="ARBA" id="ARBA00022737"/>
    </source>
</evidence>
<proteinExistence type="predicted"/>
<gene>
    <name evidence="10" type="ORF">J2739_004584</name>
</gene>
<evidence type="ECO:0000313" key="11">
    <source>
        <dbReference type="Proteomes" id="UP001184230"/>
    </source>
</evidence>
<dbReference type="Pfam" id="PF00005">
    <property type="entry name" value="ABC_tran"/>
    <property type="match status" value="2"/>
</dbReference>
<reference evidence="10 11" key="1">
    <citation type="submission" date="2023-07" db="EMBL/GenBank/DDBJ databases">
        <title>Sorghum-associated microbial communities from plants grown in Nebraska, USA.</title>
        <authorList>
            <person name="Schachtman D."/>
        </authorList>
    </citation>
    <scope>NUCLEOTIDE SEQUENCE [LARGE SCALE GENOMIC DNA]</scope>
    <source>
        <strain evidence="10 11">DS1781</strain>
    </source>
</reference>
<keyword evidence="4" id="KW-0677">Repeat</keyword>
<dbReference type="InterPro" id="IPR027417">
    <property type="entry name" value="P-loop_NTPase"/>
</dbReference>
<dbReference type="Proteomes" id="UP001184230">
    <property type="component" value="Unassembled WGS sequence"/>
</dbReference>
<protein>
    <submittedName>
        <fullName evidence="10">Ribose transport system ATP-binding protein</fullName>
    </submittedName>
</protein>